<keyword evidence="4" id="KW-1185">Reference proteome</keyword>
<feature type="domain" description="Thiopeptide-type bacteriocin biosynthesis" evidence="2">
    <location>
        <begin position="753"/>
        <end position="1005"/>
    </location>
</feature>
<dbReference type="AlphaFoldDB" id="A0A5P8K7T4"/>
<dbReference type="EMBL" id="CP045096">
    <property type="protein sequence ID" value="QFQ98667.1"/>
    <property type="molecule type" value="Genomic_DNA"/>
</dbReference>
<accession>A0A5P8K7T4</accession>
<sequence length="1018" mass="111311">MYKAVDAILIRAAARPLAAQVPPWPDLDGSASGDVERWREWVGKVWTDDATAAAIEVASPLLVEAVHGVLNGRNQRPRTVQRTVISLVRYLLRMQHRATPFGLFAGPAPVRLGNQVQVQWGAGHRASARADAEWLTEIVTALEQNRDLLRRLPVIADPTCIVRGTRIAVPHQPGKDGPAEVTLRRTPAAEAVLELARSPITVDDIVAKLHAGYPDTPTSVIEDMVRGLVAHQILITSLRAPMTHDDALGHLVAELADLAELVAVSTEPQAATAGHLRQIHQLLIRHDHSPADEQRALRTEATRRMTALTGVTERTLVVNLLPDCEVVLPAEVAREAEQALHVMARISPFPAGPPAWQDYRARFLERYSMGALVPVRDLTDPDIGLGFPAGYRGSVLKRPVQGSTRRDEHLLSLAQHAAANQVREVVLTEEDLAALAVDEATQVPAHVELCFSVLATSLDALQQGQFTLSIAGLSQAAGTTTGRFLAMLDSADRHRMTAAYAALPTLTADAERAQVSSPPLRRRTQNVSRALAVTPHLLSLGEHNPAATLDLDDLAVTADSKRFYLASLSTGKLIEPSVMNAVELTNATHPLVRFVTEVHRSHTAVLTPFAWGAAARLPFLPEVRTSRTILSPACWRLRLSDLGHNDNPGRLRRLTNWRCRYGVTRTVFLGSDDQRLRLDLDHPTHQHLLRMELERTGTATLHEAPEDEAYGWLGHTHEITMPFASSLPPAVHHPRAIAVVRRDSGRLPGTSPWAYLKIYCHPERVPEILTTHLPGLFQDWAGGEPLWWYTRYSDPDTHLRLRLRLPAPDAFGTAAQHVGAWAAELRNTGLIRSIQWDTDEPETGRYGTGDTLAAAEHAFATDSAATIAQQTLGLLPHLQPAVTAASFTDIAATFTGSPAAGRRWLIEYLLKGQGEMPSRDLQALAIQLTAPDSDFAALRALPGGERVVTAWANRRAALETYRTALADHGAEPTDVLPSLLHMHHNRAAGIDPDNETICRRLARTAALSWSARTEGAPR</sequence>
<proteinExistence type="predicted"/>
<evidence type="ECO:0000259" key="2">
    <source>
        <dbReference type="Pfam" id="PF14028"/>
    </source>
</evidence>
<protein>
    <submittedName>
        <fullName evidence="3">Lantibiotic dehydratase</fullName>
    </submittedName>
</protein>
<dbReference type="Proteomes" id="UP000327294">
    <property type="component" value="Chromosome"/>
</dbReference>
<evidence type="ECO:0000313" key="3">
    <source>
        <dbReference type="EMBL" id="QFQ98667.1"/>
    </source>
</evidence>
<gene>
    <name evidence="3" type="ORF">F9278_23705</name>
</gene>
<feature type="domain" description="Lantibiotic dehydratase N-terminal" evidence="1">
    <location>
        <begin position="48"/>
        <end position="689"/>
    </location>
</feature>
<dbReference type="KEGG" id="sphv:F9278_23705"/>
<dbReference type="Pfam" id="PF14028">
    <property type="entry name" value="Lant_dehydr_C"/>
    <property type="match status" value="1"/>
</dbReference>
<dbReference type="NCBIfam" id="TIGR03891">
    <property type="entry name" value="thiopep_ocin"/>
    <property type="match status" value="1"/>
</dbReference>
<name>A0A5P8K7T4_9ACTN</name>
<dbReference type="InterPro" id="IPR023809">
    <property type="entry name" value="Thiopep_bacteriocin_synth_dom"/>
</dbReference>
<dbReference type="InterPro" id="IPR006827">
    <property type="entry name" value="Lant_deHydtase_N"/>
</dbReference>
<organism evidence="3 4">
    <name type="scientific">Streptomyces phaeolivaceus</name>
    <dbReference type="NCBI Taxonomy" id="2653200"/>
    <lineage>
        <taxon>Bacteria</taxon>
        <taxon>Bacillati</taxon>
        <taxon>Actinomycetota</taxon>
        <taxon>Actinomycetes</taxon>
        <taxon>Kitasatosporales</taxon>
        <taxon>Streptomycetaceae</taxon>
        <taxon>Streptomyces</taxon>
    </lineage>
</organism>
<reference evidence="3 4" key="1">
    <citation type="submission" date="2019-10" db="EMBL/GenBank/DDBJ databases">
        <title>Streptomyces sp. strain GY16 isolated from leaves of Broussonetia papyrifera.</title>
        <authorList>
            <person name="Mo P."/>
        </authorList>
    </citation>
    <scope>NUCLEOTIDE SEQUENCE [LARGE SCALE GENOMIC DNA]</scope>
    <source>
        <strain evidence="3 4">GY16</strain>
    </source>
</reference>
<evidence type="ECO:0000313" key="4">
    <source>
        <dbReference type="Proteomes" id="UP000327294"/>
    </source>
</evidence>
<dbReference type="Pfam" id="PF04738">
    <property type="entry name" value="Lant_dehydr_N"/>
    <property type="match status" value="1"/>
</dbReference>
<evidence type="ECO:0000259" key="1">
    <source>
        <dbReference type="Pfam" id="PF04738"/>
    </source>
</evidence>